<keyword evidence="4" id="KW-1185">Reference proteome</keyword>
<reference evidence="3" key="2">
    <citation type="submission" date="2021-04" db="EMBL/GenBank/DDBJ databases">
        <title>Complete Genome sequence and Methylome Analysis of the Haloarchaeon Haloarcula sinaiiensis.</title>
        <authorList>
            <person name="Fomenkov A."/>
            <person name="DasSarma P."/>
            <person name="DasSarma S."/>
            <person name="Roberts R.J."/>
        </authorList>
    </citation>
    <scope>NUCLEOTIDE SEQUENCE</scope>
    <source>
        <strain evidence="3">ATCC 33800</strain>
    </source>
</reference>
<evidence type="ECO:0000313" key="4">
    <source>
        <dbReference type="Proteomes" id="UP000011659"/>
    </source>
</evidence>
<dbReference type="Proteomes" id="UP000011659">
    <property type="component" value="Unassembled WGS sequence"/>
</dbReference>
<proteinExistence type="predicted"/>
<organism evidence="2 4">
    <name type="scientific">Haloarcula marismortui ATCC 33800</name>
    <dbReference type="NCBI Taxonomy" id="662476"/>
    <lineage>
        <taxon>Archaea</taxon>
        <taxon>Methanobacteriati</taxon>
        <taxon>Methanobacteriota</taxon>
        <taxon>Stenosarchaea group</taxon>
        <taxon>Halobacteria</taxon>
        <taxon>Halobacteriales</taxon>
        <taxon>Haloarculaceae</taxon>
        <taxon>Haloarcula</taxon>
    </lineage>
</organism>
<evidence type="ECO:0000313" key="3">
    <source>
        <dbReference type="EMBL" id="QUJ71926.1"/>
    </source>
</evidence>
<dbReference type="OrthoDB" id="351199at2157"/>
<dbReference type="GeneID" id="64824235"/>
<dbReference type="RefSeq" id="WP_004959338.1">
    <property type="nucleotide sequence ID" value="NZ_AOLR01000009.1"/>
</dbReference>
<dbReference type="KEGG" id="hsin:KDQ40_14725"/>
<sequence length="428" mass="49579">MSLFDPDELEYDEDLYERLNSLDKANLVRFYNLHCEALDGRRIGDSAHTKDGLRKIISAKLQEQAEEYLESYDQLRRESVRVSPAIEYIAGHFDIQGDDLDVDTRYELLLLIYEQGINEALDELIVRSKMETYSASRNYLLDSKLDFDGLDERLWKFHEIWNRETDNEPLRVEIEFDSANITVFKIYHEVGPQHPQTFQFRESDEDTDEVVPIEPEVTNISYHQLKTMRIQTETGDGETEIVFSEPFTRWRTILPQFFASVFDVANIFDEIDEVRSEIADEIEEDMLDAVDSGDDPIETARDTISDRQSKAEEEVEEMDIPESQKEKLKDRINTIAISGSEITGDQSIETQEFRLIAGLEGLFSSVDIEEGFKDMIEKADSDKQSFVLTVDDRPVELSDGQWNKLGPGQLRDLDRRALETFFDSEIEL</sequence>
<feature type="region of interest" description="Disordered" evidence="1">
    <location>
        <begin position="290"/>
        <end position="325"/>
    </location>
</feature>
<name>M0K280_9EURY</name>
<evidence type="ECO:0000313" key="2">
    <source>
        <dbReference type="EMBL" id="EMA14898.1"/>
    </source>
</evidence>
<dbReference type="PATRIC" id="fig|662476.7.peg.1093"/>
<dbReference type="Proteomes" id="UP000682967">
    <property type="component" value="Chromosome"/>
</dbReference>
<feature type="compositionally biased region" description="Basic and acidic residues" evidence="1">
    <location>
        <begin position="298"/>
        <end position="312"/>
    </location>
</feature>
<dbReference type="AlphaFoldDB" id="M0K280"/>
<dbReference type="EMBL" id="CP073366">
    <property type="protein sequence ID" value="QUJ71926.1"/>
    <property type="molecule type" value="Genomic_DNA"/>
</dbReference>
<accession>M0K280</accession>
<gene>
    <name evidence="2" type="ORF">C436_05526</name>
    <name evidence="3" type="ORF">KDQ40_14725</name>
</gene>
<reference evidence="2 4" key="1">
    <citation type="journal article" date="2014" name="PLoS Genet.">
        <title>Phylogenetically driven sequencing of extremely halophilic archaea reveals strategies for static and dynamic osmo-response.</title>
        <authorList>
            <person name="Becker E.A."/>
            <person name="Seitzer P.M."/>
            <person name="Tritt A."/>
            <person name="Larsen D."/>
            <person name="Krusor M."/>
            <person name="Yao A.I."/>
            <person name="Wu D."/>
            <person name="Madern D."/>
            <person name="Eisen J.A."/>
            <person name="Darling A.E."/>
            <person name="Facciotti M.T."/>
        </authorList>
    </citation>
    <scope>NUCLEOTIDE SEQUENCE [LARGE SCALE GENOMIC DNA]</scope>
    <source>
        <strain evidence="2 4">ATCC 33800</strain>
    </source>
</reference>
<dbReference type="EMBL" id="AOLR01000009">
    <property type="protein sequence ID" value="EMA14898.1"/>
    <property type="molecule type" value="Genomic_DNA"/>
</dbReference>
<protein>
    <submittedName>
        <fullName evidence="2">Uncharacterized protein</fullName>
    </submittedName>
</protein>
<evidence type="ECO:0000256" key="1">
    <source>
        <dbReference type="SAM" id="MobiDB-lite"/>
    </source>
</evidence>